<sequence>MSQRRHFSSEIQNLAKILPIYLDMRGFLDEKVRIDWLMIEAYQDKMGNPFDVQYVEGIAQQTIGRLDCRLFVVAYTKYLSDGLQVPNDELDAGLLRKIYASLLWKYEEAKSKKMYASDIKDP</sequence>
<reference evidence="1 2" key="1">
    <citation type="journal article" date="2014" name="Nat. Genet.">
        <title>Genome sequence of the hot pepper provides insights into the evolution of pungency in Capsicum species.</title>
        <authorList>
            <person name="Kim S."/>
            <person name="Park M."/>
            <person name="Yeom S.I."/>
            <person name="Kim Y.M."/>
            <person name="Lee J.M."/>
            <person name="Lee H.A."/>
            <person name="Seo E."/>
            <person name="Choi J."/>
            <person name="Cheong K."/>
            <person name="Kim K.T."/>
            <person name="Jung K."/>
            <person name="Lee G.W."/>
            <person name="Oh S.K."/>
            <person name="Bae C."/>
            <person name="Kim S.B."/>
            <person name="Lee H.Y."/>
            <person name="Kim S.Y."/>
            <person name="Kim M.S."/>
            <person name="Kang B.C."/>
            <person name="Jo Y.D."/>
            <person name="Yang H.B."/>
            <person name="Jeong H.J."/>
            <person name="Kang W.H."/>
            <person name="Kwon J.K."/>
            <person name="Shin C."/>
            <person name="Lim J.Y."/>
            <person name="Park J.H."/>
            <person name="Huh J.H."/>
            <person name="Kim J.S."/>
            <person name="Kim B.D."/>
            <person name="Cohen O."/>
            <person name="Paran I."/>
            <person name="Suh M.C."/>
            <person name="Lee S.B."/>
            <person name="Kim Y.K."/>
            <person name="Shin Y."/>
            <person name="Noh S.J."/>
            <person name="Park J."/>
            <person name="Seo Y.S."/>
            <person name="Kwon S.Y."/>
            <person name="Kim H.A."/>
            <person name="Park J.M."/>
            <person name="Kim H.J."/>
            <person name="Choi S.B."/>
            <person name="Bosland P.W."/>
            <person name="Reeves G."/>
            <person name="Jo S.H."/>
            <person name="Lee B.W."/>
            <person name="Cho H.T."/>
            <person name="Choi H.S."/>
            <person name="Lee M.S."/>
            <person name="Yu Y."/>
            <person name="Do Choi Y."/>
            <person name="Park B.S."/>
            <person name="van Deynze A."/>
            <person name="Ashrafi H."/>
            <person name="Hill T."/>
            <person name="Kim W.T."/>
            <person name="Pai H.S."/>
            <person name="Ahn H.K."/>
            <person name="Yeam I."/>
            <person name="Giovannoni J.J."/>
            <person name="Rose J.K."/>
            <person name="Sorensen I."/>
            <person name="Lee S.J."/>
            <person name="Kim R.W."/>
            <person name="Choi I.Y."/>
            <person name="Choi B.S."/>
            <person name="Lim J.S."/>
            <person name="Lee Y.H."/>
            <person name="Choi D."/>
        </authorList>
    </citation>
    <scope>NUCLEOTIDE SEQUENCE [LARGE SCALE GENOMIC DNA]</scope>
    <source>
        <strain evidence="2">cv. CM334</strain>
    </source>
</reference>
<dbReference type="InterPro" id="IPR038765">
    <property type="entry name" value="Papain-like_cys_pep_sf"/>
</dbReference>
<dbReference type="PANTHER" id="PTHR33022:SF13">
    <property type="entry name" value="UBIQUITIN-LIKE PROTEASE FAMILY PROFILE DOMAIN-CONTAINING PROTEIN"/>
    <property type="match status" value="1"/>
</dbReference>
<organism evidence="1 2">
    <name type="scientific">Capsicum annuum</name>
    <name type="common">Capsicum pepper</name>
    <dbReference type="NCBI Taxonomy" id="4072"/>
    <lineage>
        <taxon>Eukaryota</taxon>
        <taxon>Viridiplantae</taxon>
        <taxon>Streptophyta</taxon>
        <taxon>Embryophyta</taxon>
        <taxon>Tracheophyta</taxon>
        <taxon>Spermatophyta</taxon>
        <taxon>Magnoliopsida</taxon>
        <taxon>eudicotyledons</taxon>
        <taxon>Gunneridae</taxon>
        <taxon>Pentapetalae</taxon>
        <taxon>asterids</taxon>
        <taxon>lamiids</taxon>
        <taxon>Solanales</taxon>
        <taxon>Solanaceae</taxon>
        <taxon>Solanoideae</taxon>
        <taxon>Capsiceae</taxon>
        <taxon>Capsicum</taxon>
    </lineage>
</organism>
<keyword evidence="2" id="KW-1185">Reference proteome</keyword>
<dbReference type="SUPFAM" id="SSF54001">
    <property type="entry name" value="Cysteine proteinases"/>
    <property type="match status" value="1"/>
</dbReference>
<evidence type="ECO:0000313" key="2">
    <source>
        <dbReference type="Proteomes" id="UP000222542"/>
    </source>
</evidence>
<dbReference type="PANTHER" id="PTHR33022">
    <property type="entry name" value="DUF1985 DOMAIN-CONTAINING PROTEIN"/>
    <property type="match status" value="1"/>
</dbReference>
<accession>A0A2G3AIR5</accession>
<comment type="caution">
    <text evidence="1">The sequence shown here is derived from an EMBL/GenBank/DDBJ whole genome shotgun (WGS) entry which is preliminary data.</text>
</comment>
<dbReference type="EMBL" id="AYRZ02000001">
    <property type="protein sequence ID" value="PHT94122.1"/>
    <property type="molecule type" value="Genomic_DNA"/>
</dbReference>
<evidence type="ECO:0000313" key="1">
    <source>
        <dbReference type="EMBL" id="PHT94122.1"/>
    </source>
</evidence>
<dbReference type="AlphaFoldDB" id="A0A2G3AIR5"/>
<dbReference type="Proteomes" id="UP000222542">
    <property type="component" value="Unassembled WGS sequence"/>
</dbReference>
<protein>
    <recommendedName>
        <fullName evidence="3">Ubiquitin-like protease family profile domain-containing protein</fullName>
    </recommendedName>
</protein>
<gene>
    <name evidence="1" type="ORF">T459_02004</name>
</gene>
<name>A0A2G3AIR5_CAPAN</name>
<proteinExistence type="predicted"/>
<dbReference type="Gramene" id="PHT94122">
    <property type="protein sequence ID" value="PHT94122"/>
    <property type="gene ID" value="T459_02004"/>
</dbReference>
<reference evidence="1 2" key="2">
    <citation type="journal article" date="2017" name="Genome Biol.">
        <title>New reference genome sequences of hot pepper reveal the massive evolution of plant disease-resistance genes by retroduplication.</title>
        <authorList>
            <person name="Kim S."/>
            <person name="Park J."/>
            <person name="Yeom S.I."/>
            <person name="Kim Y.M."/>
            <person name="Seo E."/>
            <person name="Kim K.T."/>
            <person name="Kim M.S."/>
            <person name="Lee J.M."/>
            <person name="Cheong K."/>
            <person name="Shin H.S."/>
            <person name="Kim S.B."/>
            <person name="Han K."/>
            <person name="Lee J."/>
            <person name="Park M."/>
            <person name="Lee H.A."/>
            <person name="Lee H.Y."/>
            <person name="Lee Y."/>
            <person name="Oh S."/>
            <person name="Lee J.H."/>
            <person name="Choi E."/>
            <person name="Choi E."/>
            <person name="Lee S.E."/>
            <person name="Jeon J."/>
            <person name="Kim H."/>
            <person name="Choi G."/>
            <person name="Song H."/>
            <person name="Lee J."/>
            <person name="Lee S.C."/>
            <person name="Kwon J.K."/>
            <person name="Lee H.Y."/>
            <person name="Koo N."/>
            <person name="Hong Y."/>
            <person name="Kim R.W."/>
            <person name="Kang W.H."/>
            <person name="Huh J.H."/>
            <person name="Kang B.C."/>
            <person name="Yang T.J."/>
            <person name="Lee Y.H."/>
            <person name="Bennetzen J.L."/>
            <person name="Choi D."/>
        </authorList>
    </citation>
    <scope>NUCLEOTIDE SEQUENCE [LARGE SCALE GENOMIC DNA]</scope>
    <source>
        <strain evidence="2">cv. CM334</strain>
    </source>
</reference>
<evidence type="ECO:0008006" key="3">
    <source>
        <dbReference type="Google" id="ProtNLM"/>
    </source>
</evidence>